<evidence type="ECO:0000313" key="3">
    <source>
        <dbReference type="Proteomes" id="UP000176050"/>
    </source>
</evidence>
<feature type="transmembrane region" description="Helical" evidence="1">
    <location>
        <begin position="268"/>
        <end position="285"/>
    </location>
</feature>
<evidence type="ECO:0000256" key="1">
    <source>
        <dbReference type="SAM" id="Phobius"/>
    </source>
</evidence>
<proteinExistence type="predicted"/>
<keyword evidence="1" id="KW-0472">Membrane</keyword>
<name>A0A1D8P4F2_9FLAO</name>
<feature type="transmembrane region" description="Helical" evidence="1">
    <location>
        <begin position="7"/>
        <end position="25"/>
    </location>
</feature>
<dbReference type="Proteomes" id="UP000176050">
    <property type="component" value="Chromosome"/>
</dbReference>
<accession>A0A1D8P4F2</accession>
<dbReference type="STRING" id="1850246.LPB138_01490"/>
<dbReference type="RefSeq" id="WP_070235554.1">
    <property type="nucleotide sequence ID" value="NZ_CP017478.1"/>
</dbReference>
<dbReference type="AlphaFoldDB" id="A0A1D8P4F2"/>
<dbReference type="EMBL" id="CP017478">
    <property type="protein sequence ID" value="AOW19438.1"/>
    <property type="molecule type" value="Genomic_DNA"/>
</dbReference>
<evidence type="ECO:0008006" key="4">
    <source>
        <dbReference type="Google" id="ProtNLM"/>
    </source>
</evidence>
<sequence length="397" mass="45935">MNKTLKIYIGLLALLFVGFVIIEFSSTPPVNWSKTYNENHKIPYGTFILRTELQSLFPNSEINDIKTTPYEYFDSFYSWDDSLYSTHGNFIHIRDRTEIDEVSAQELLDFTNHGNTVFFSSNYLPERFLDSLYLDTTNDYNFKGKAELSLANPIFEKDSITILRGLNNIYFSSVDTLNTTVLGYQNFDSIPRVNFIKVAYGSGNILLHLQPVAFTNYSLLKNENKKYAAAALSYLPEDDLFYDSKIKKGQELGGSPLRFILSQPALKWSLYLALASLILFMIFNAKRRQRIVKVINPLENSTVEFTKTIGNLYYETKDHNNIINKKSTYFLENIRRVYMLDTQILDDKFVKNLAKKSGKKIDKTKRVINLIVYLRAKQECTEENLLSLNNAIEEFYA</sequence>
<dbReference type="OrthoDB" id="1111222at2"/>
<reference evidence="2 3" key="1">
    <citation type="submission" date="2016-10" db="EMBL/GenBank/DDBJ databases">
        <title>Lutibacter sp. LPB0138, isolated from marine gastropod.</title>
        <authorList>
            <person name="Kim E."/>
            <person name="Yi H."/>
        </authorList>
    </citation>
    <scope>NUCLEOTIDE SEQUENCE [LARGE SCALE GENOMIC DNA]</scope>
    <source>
        <strain evidence="2 3">LPB0138</strain>
    </source>
</reference>
<dbReference type="KEGG" id="lul:LPB138_01490"/>
<keyword evidence="1" id="KW-1133">Transmembrane helix</keyword>
<protein>
    <recommendedName>
        <fullName evidence="4">DUF4350 domain-containing protein</fullName>
    </recommendedName>
</protein>
<evidence type="ECO:0000313" key="2">
    <source>
        <dbReference type="EMBL" id="AOW19438.1"/>
    </source>
</evidence>
<keyword evidence="1" id="KW-0812">Transmembrane</keyword>
<gene>
    <name evidence="2" type="ORF">LPB138_01490</name>
</gene>
<keyword evidence="3" id="KW-1185">Reference proteome</keyword>
<organism evidence="2 3">
    <name type="scientific">Urechidicola croceus</name>
    <dbReference type="NCBI Taxonomy" id="1850246"/>
    <lineage>
        <taxon>Bacteria</taxon>
        <taxon>Pseudomonadati</taxon>
        <taxon>Bacteroidota</taxon>
        <taxon>Flavobacteriia</taxon>
        <taxon>Flavobacteriales</taxon>
        <taxon>Flavobacteriaceae</taxon>
        <taxon>Urechidicola</taxon>
    </lineage>
</organism>